<sequence>MFITTKWTSIRNAFMKAEEIRNSVTVRLKTRLSAWLLLFLCLSFLSNSVNAQTELIPVGSRIVDMGVEPQTINNGLKPYGLVYALVDRGIPVLWSINPSKSFGEPDFYYEGKAYKGGTFIIPSPITPKTDSIITAWQAQGVVISTPTTSLFSAPIYLSLKIAPNMVLDAQNGKIAKAIFEEAGINASKYYFMDPQLLSSCEDVFLMPHADPKWSTHSNLYNWNLTHKGAIWLGCHAGSALENTFNPSNPAEQMNFLAEKTGIATGSGPWAASPGNSLLLWSNHDDGSPPYKKAYPEEPVMQFIGSPDDAMQNGSEQIYLPVNGGGWRTSTKIGVWDDTQDDVPSKSPGKAAAIAFGQAFGDPNRGKVMYEGGHNIGGSSPENIAAQRAMINFVIWAGQDKAFTIDINAPVKAIGGSVISLNATINATPSGPYTYTWSTECGGSFSNASGTFTNPGDAALATATDFTLPNAPTQSFPCIITLQITDACNRKVSEASYLLVESLPQPPTAINDYKTILPGTTATVYPLDNDSDPNMDTLNFSGLLGNLVTDNGEFKIQSYNRVLYSPNIGFEGVDSIAYEVCDPGGLCDTAYIYITVGDVPDACGDGLTSKRVGQGNAISYSGLSGVSNPERALGETDSQYATINLSGGQFLLDLGENLNPGDTITLRLASRTLGGLPGQHSIFQIEGASSPISSFSGSSVIINTPSTALQNYNYFVTASDTRYLLINNTSTYSDGYFESAYFNVYKCVPNCNEYEISTTAWRYATSVFSESGVSTPSNIIGAFDGSYSEFSSGDQMILDLGYEVPEGTVLQIKMKLNGTPSITNKIDISSSASTSGFSGSSTFTVTSNDSYSNFYYTTPSGVKRYLLINNLSGDKNIRIDGVKYFYVNCLSARPEAVNDTIILCEDNIIDFLPTRNDQDPAGRELTLSVLESPSNGVVKKGSNNWLTYVPDVDFKGSDTIQYRICNDLGLCSSAFVFLNITPDVCSVNYYSPATIDTLSTGNISAIEDNYIDQDPTHITFNYGVDNKLKVQSTSGKVKRSLVKFDLPDIPATAVVYKAYLKLNKTGGDAGVSVSAHQILSDWIEGGVNGIAGESNWTKRDVGIDWTSPGGDYNTSQSSFITSGSNGIHTWDVTNIVSNWLNDGDLNLGFLIKITNEAVSNSIDFASREDVGNEPALVIEYILPTTCSGACVQVPNRPPVAIDDEECTEYNQSLTYFVAANDRDPNKNLDSTSVIILNIGGYPKYGSAIVNLDGSITYTPDSGSISPDSLYYSISDSGSPALSDTALFKICIQPIPVFAYDDYDTTLSGVPVTVDVTINDIDPSGGILSISIDPDSPPRNGSFTLDSNKITYTPFAGFTGLETFKYILCNDEFPPMCDTATVAILVENRPPEPVNDTLRTEACYPYTIDVLANDSDPEGHSFEIVSVTQPTPSTVGEASFNSSYITFSPNGTAGGTYYINYTVVDDGNTPKTATGTVVLIISPPPPPNNSPIAINDTLEGNQGSPIYFNVKDNDYEPDNHLFNVIKAGAPDLTAPSNGSVSILDNELIRYQPSPTFSGITSFEYQICDSVPVPAGCPTISRLCATATVVAIVVPLDVYPFTEKDTIESKVGGIVLNNIAQNDLISGNPAVLGISGNASVSEVGIWPSGISLNSSNGDIYVVPGTIPGIYPVSYKLCDTMDPANCAVMNDTVVVIQIIKSDTISLTVNPNDGDTLCPTADDIFSIQSIDINYCTGPLSMGSVSVDSTGCAVFTAFDNAPGGTDTLCVVGIDSLGRRDTTVFLVTVPPDLIQPDTILVTIQPNDADTLCPTADDIYGIDAIDIELCAGPLTMGSISTDSAGCAIYSAFDNTPGGTDTLCVIATDSLGRKDTTVFLVTVPADIIQPDTILVTIQPNDADTLCPTADDIYGIEAIDIELCAGPLTMGSISTDSAGCAIYSAFDNAPGGTDTLCVIATDSLGRKDTTVFLITVPADIIQPDTILVTIQPNDA</sequence>
<dbReference type="Gene3D" id="2.60.40.3440">
    <property type="match status" value="3"/>
</dbReference>
<dbReference type="Gene3D" id="2.60.40.2810">
    <property type="match status" value="1"/>
</dbReference>
<dbReference type="NCBIfam" id="NF012211">
    <property type="entry name" value="tand_rpt_95"/>
    <property type="match status" value="1"/>
</dbReference>
<evidence type="ECO:0000313" key="5">
    <source>
        <dbReference type="EMBL" id="KPM48184.1"/>
    </source>
</evidence>
<organism evidence="5 6">
    <name type="scientific">Jiulongibacter sediminis</name>
    <dbReference type="NCBI Taxonomy" id="1605367"/>
    <lineage>
        <taxon>Bacteria</taxon>
        <taxon>Pseudomonadati</taxon>
        <taxon>Bacteroidota</taxon>
        <taxon>Cytophagia</taxon>
        <taxon>Cytophagales</taxon>
        <taxon>Leadbetterellaceae</taxon>
        <taxon>Jiulongibacter</taxon>
    </lineage>
</organism>
<gene>
    <name evidence="5" type="ORF">AFM12_10585</name>
</gene>
<evidence type="ECO:0000313" key="6">
    <source>
        <dbReference type="Proteomes" id="UP000050454"/>
    </source>
</evidence>
<comment type="caution">
    <text evidence="5">The sequence shown here is derived from an EMBL/GenBank/DDBJ whole genome shotgun (WGS) entry which is preliminary data.</text>
</comment>
<protein>
    <recommendedName>
        <fullName evidence="4">Carbohydrate-binding module family 96 domain-containing protein</fullName>
    </recommendedName>
</protein>
<dbReference type="InterPro" id="IPR055372">
    <property type="entry name" value="CBM96"/>
</dbReference>
<keyword evidence="2" id="KW-0964">Secreted</keyword>
<evidence type="ECO:0000256" key="2">
    <source>
        <dbReference type="ARBA" id="ARBA00022525"/>
    </source>
</evidence>
<dbReference type="Pfam" id="PF24517">
    <property type="entry name" value="CBM96"/>
    <property type="match status" value="1"/>
</dbReference>
<dbReference type="GO" id="GO:0005576">
    <property type="term" value="C:extracellular region"/>
    <property type="evidence" value="ECO:0007669"/>
    <property type="project" value="UniProtKB-SubCell"/>
</dbReference>
<accession>A0A0P7C731</accession>
<dbReference type="NCBIfam" id="NF033679">
    <property type="entry name" value="DNRLRE_dom"/>
    <property type="match status" value="1"/>
</dbReference>
<evidence type="ECO:0000256" key="3">
    <source>
        <dbReference type="ARBA" id="ARBA00022729"/>
    </source>
</evidence>
<proteinExistence type="predicted"/>
<comment type="subcellular location">
    <subcellularLocation>
        <location evidence="1">Secreted</location>
    </subcellularLocation>
</comment>
<feature type="domain" description="Carbohydrate-binding module family 96" evidence="4">
    <location>
        <begin position="1002"/>
        <end position="1178"/>
    </location>
</feature>
<feature type="non-terminal residue" evidence="5">
    <location>
        <position position="1985"/>
    </location>
</feature>
<name>A0A0P7C731_9BACT</name>
<keyword evidence="6" id="KW-1185">Reference proteome</keyword>
<dbReference type="STRING" id="1605367.AFM12_10585"/>
<dbReference type="Gene3D" id="2.60.120.970">
    <property type="match status" value="1"/>
</dbReference>
<reference evidence="5 6" key="1">
    <citation type="submission" date="2015-07" db="EMBL/GenBank/DDBJ databases">
        <title>The draft genome sequence of Leadbetterella sp. JN14-9.</title>
        <authorList>
            <person name="Liu Y."/>
            <person name="Du J."/>
            <person name="Shao Z."/>
        </authorList>
    </citation>
    <scope>NUCLEOTIDE SEQUENCE [LARGE SCALE GENOMIC DNA]</scope>
    <source>
        <strain evidence="5 6">JN14-9</strain>
    </source>
</reference>
<dbReference type="EMBL" id="LGTQ01000007">
    <property type="protein sequence ID" value="KPM48184.1"/>
    <property type="molecule type" value="Genomic_DNA"/>
</dbReference>
<dbReference type="Pfam" id="PF17963">
    <property type="entry name" value="Big_9"/>
    <property type="match status" value="6"/>
</dbReference>
<dbReference type="Proteomes" id="UP000050454">
    <property type="component" value="Unassembled WGS sequence"/>
</dbReference>
<evidence type="ECO:0000259" key="4">
    <source>
        <dbReference type="Pfam" id="PF24517"/>
    </source>
</evidence>
<evidence type="ECO:0000256" key="1">
    <source>
        <dbReference type="ARBA" id="ARBA00004613"/>
    </source>
</evidence>
<keyword evidence="3" id="KW-0732">Signal</keyword>